<comment type="caution">
    <text evidence="5">The sequence shown here is derived from an EMBL/GenBank/DDBJ whole genome shotgun (WGS) entry which is preliminary data.</text>
</comment>
<accession>A0A848L3Y2</accession>
<dbReference type="InterPro" id="IPR002401">
    <property type="entry name" value="Cyt_P450_E_grp-I"/>
</dbReference>
<dbReference type="InterPro" id="IPR050121">
    <property type="entry name" value="Cytochrome_P450_monoxygenase"/>
</dbReference>
<organism evidence="5 6">
    <name type="scientific">Gordonia asplenii</name>
    <dbReference type="NCBI Taxonomy" id="2725283"/>
    <lineage>
        <taxon>Bacteria</taxon>
        <taxon>Bacillati</taxon>
        <taxon>Actinomycetota</taxon>
        <taxon>Actinomycetes</taxon>
        <taxon>Mycobacteriales</taxon>
        <taxon>Gordoniaceae</taxon>
        <taxon>Gordonia</taxon>
    </lineage>
</organism>
<proteinExistence type="inferred from homology"/>
<keyword evidence="4" id="KW-0503">Monooxygenase</keyword>
<comment type="similarity">
    <text evidence="2 4">Belongs to the cytochrome P450 family.</text>
</comment>
<dbReference type="PANTHER" id="PTHR24305:SF166">
    <property type="entry name" value="CYTOCHROME P450 12A4, MITOCHONDRIAL-RELATED"/>
    <property type="match status" value="1"/>
</dbReference>
<evidence type="ECO:0000256" key="2">
    <source>
        <dbReference type="ARBA" id="ARBA00010617"/>
    </source>
</evidence>
<comment type="cofactor">
    <cofactor evidence="1 3">
        <name>heme</name>
        <dbReference type="ChEBI" id="CHEBI:30413"/>
    </cofactor>
</comment>
<reference evidence="5 6" key="1">
    <citation type="submission" date="2020-04" db="EMBL/GenBank/DDBJ databases">
        <title>Gordonia sp. nov. TBRC 11910.</title>
        <authorList>
            <person name="Suriyachadkun C."/>
        </authorList>
    </citation>
    <scope>NUCLEOTIDE SEQUENCE [LARGE SCALE GENOMIC DNA]</scope>
    <source>
        <strain evidence="5 6">TBRC 11910</strain>
    </source>
</reference>
<dbReference type="SUPFAM" id="SSF48264">
    <property type="entry name" value="Cytochrome P450"/>
    <property type="match status" value="1"/>
</dbReference>
<name>A0A848L3Y2_9ACTN</name>
<keyword evidence="3 4" id="KW-0408">Iron</keyword>
<dbReference type="GO" id="GO:0020037">
    <property type="term" value="F:heme binding"/>
    <property type="evidence" value="ECO:0007669"/>
    <property type="project" value="InterPro"/>
</dbReference>
<evidence type="ECO:0000313" key="5">
    <source>
        <dbReference type="EMBL" id="NMO03303.1"/>
    </source>
</evidence>
<dbReference type="InterPro" id="IPR017972">
    <property type="entry name" value="Cyt_P450_CS"/>
</dbReference>
<dbReference type="PRINTS" id="PR00463">
    <property type="entry name" value="EP450I"/>
</dbReference>
<dbReference type="InterPro" id="IPR001128">
    <property type="entry name" value="Cyt_P450"/>
</dbReference>
<dbReference type="EMBL" id="JABBNB010000021">
    <property type="protein sequence ID" value="NMO03303.1"/>
    <property type="molecule type" value="Genomic_DNA"/>
</dbReference>
<dbReference type="AlphaFoldDB" id="A0A848L3Y2"/>
<dbReference type="PROSITE" id="PS00086">
    <property type="entry name" value="CYTOCHROME_P450"/>
    <property type="match status" value="1"/>
</dbReference>
<keyword evidence="3 4" id="KW-0349">Heme</keyword>
<dbReference type="GO" id="GO:0005506">
    <property type="term" value="F:iron ion binding"/>
    <property type="evidence" value="ECO:0007669"/>
    <property type="project" value="InterPro"/>
</dbReference>
<protein>
    <submittedName>
        <fullName evidence="5">Cytochrome P450</fullName>
    </submittedName>
</protein>
<dbReference type="GO" id="GO:0016705">
    <property type="term" value="F:oxidoreductase activity, acting on paired donors, with incorporation or reduction of molecular oxygen"/>
    <property type="evidence" value="ECO:0007669"/>
    <property type="project" value="InterPro"/>
</dbReference>
<dbReference type="Pfam" id="PF00067">
    <property type="entry name" value="p450"/>
    <property type="match status" value="1"/>
</dbReference>
<keyword evidence="3 4" id="KW-0479">Metal-binding</keyword>
<dbReference type="GO" id="GO:0004497">
    <property type="term" value="F:monooxygenase activity"/>
    <property type="evidence" value="ECO:0007669"/>
    <property type="project" value="UniProtKB-KW"/>
</dbReference>
<dbReference type="PANTHER" id="PTHR24305">
    <property type="entry name" value="CYTOCHROME P450"/>
    <property type="match status" value="1"/>
</dbReference>
<dbReference type="RefSeq" id="WP_170195806.1">
    <property type="nucleotide sequence ID" value="NZ_JABBNB010000021.1"/>
</dbReference>
<dbReference type="InterPro" id="IPR036396">
    <property type="entry name" value="Cyt_P450_sf"/>
</dbReference>
<dbReference type="CDD" id="cd11053">
    <property type="entry name" value="CYP110-like"/>
    <property type="match status" value="1"/>
</dbReference>
<evidence type="ECO:0000256" key="1">
    <source>
        <dbReference type="ARBA" id="ARBA00001971"/>
    </source>
</evidence>
<keyword evidence="6" id="KW-1185">Reference proteome</keyword>
<dbReference type="Proteomes" id="UP000550729">
    <property type="component" value="Unassembled WGS sequence"/>
</dbReference>
<keyword evidence="4" id="KW-0560">Oxidoreductase</keyword>
<evidence type="ECO:0000256" key="4">
    <source>
        <dbReference type="RuleBase" id="RU000461"/>
    </source>
</evidence>
<evidence type="ECO:0000313" key="6">
    <source>
        <dbReference type="Proteomes" id="UP000550729"/>
    </source>
</evidence>
<evidence type="ECO:0000256" key="3">
    <source>
        <dbReference type="PIRSR" id="PIRSR602401-1"/>
    </source>
</evidence>
<sequence length="449" mass="49723">MTATSLDVPAPIALGDSGALLPPATRLPTVVQGIGFVADRRRTLQWLSHRYGSATTLRIPVFGDTVLISDPVLAKQLCQTTTDVAANVKPNLGRILGRGSIFALEGTDHRRRRKLLTPPLHGKRIKGYEAIVEEEFAAESATWPMGRGFATLDPMMRITLNVILRVAFGVDDQQLDDLRRIMPALVENGSRATKFPDLPNLGGRFNPHLRFSAKRAEYDAVIGRIITHARSDSHLAERDDILALMLQSRYDDGTAMTDSEIADELLTLLAAGHETTATTLAWAVERLSRHPKILADLVAEADTDENTLRTATIQEVQRSRPVIDLFGRHVVATELELGPYRIPKGYNVVVAISLLHDDSRQFTRPERFDPQRFVGSPPSQAWLPFGGGTRRCIGAAFAHMEMDIVLRELFRHYTIRTTSARGEGWHSRGVAYAPRAGGRVVLSPRRRTV</sequence>
<dbReference type="PRINTS" id="PR00385">
    <property type="entry name" value="P450"/>
</dbReference>
<dbReference type="Gene3D" id="1.10.630.10">
    <property type="entry name" value="Cytochrome P450"/>
    <property type="match status" value="1"/>
</dbReference>
<feature type="binding site" description="axial binding residue" evidence="3">
    <location>
        <position position="392"/>
    </location>
    <ligand>
        <name>heme</name>
        <dbReference type="ChEBI" id="CHEBI:30413"/>
    </ligand>
    <ligandPart>
        <name>Fe</name>
        <dbReference type="ChEBI" id="CHEBI:18248"/>
    </ligandPart>
</feature>
<gene>
    <name evidence="5" type="ORF">HH308_18990</name>
</gene>